<comment type="caution">
    <text evidence="1">The sequence shown here is derived from an EMBL/GenBank/DDBJ whole genome shotgun (WGS) entry which is preliminary data.</text>
</comment>
<proteinExistence type="predicted"/>
<keyword evidence="2" id="KW-1185">Reference proteome</keyword>
<protein>
    <submittedName>
        <fullName evidence="1">Uncharacterized protein</fullName>
    </submittedName>
</protein>
<gene>
    <name evidence="1" type="ORF">Patl1_10048</name>
</gene>
<reference evidence="2" key="1">
    <citation type="journal article" date="2023" name="G3 (Bethesda)">
        <title>Genome assembly and association tests identify interacting loci associated with vigor, precocity, and sex in interspecific pistachio rootstocks.</title>
        <authorList>
            <person name="Palmer W."/>
            <person name="Jacygrad E."/>
            <person name="Sagayaradj S."/>
            <person name="Cavanaugh K."/>
            <person name="Han R."/>
            <person name="Bertier L."/>
            <person name="Beede B."/>
            <person name="Kafkas S."/>
            <person name="Golino D."/>
            <person name="Preece J."/>
            <person name="Michelmore R."/>
        </authorList>
    </citation>
    <scope>NUCLEOTIDE SEQUENCE [LARGE SCALE GENOMIC DNA]</scope>
</reference>
<accession>A0ACC1A436</accession>
<evidence type="ECO:0000313" key="1">
    <source>
        <dbReference type="EMBL" id="KAJ0080984.1"/>
    </source>
</evidence>
<dbReference type="EMBL" id="CM047908">
    <property type="protein sequence ID" value="KAJ0080984.1"/>
    <property type="molecule type" value="Genomic_DNA"/>
</dbReference>
<organism evidence="1 2">
    <name type="scientific">Pistacia atlantica</name>
    <dbReference type="NCBI Taxonomy" id="434234"/>
    <lineage>
        <taxon>Eukaryota</taxon>
        <taxon>Viridiplantae</taxon>
        <taxon>Streptophyta</taxon>
        <taxon>Embryophyta</taxon>
        <taxon>Tracheophyta</taxon>
        <taxon>Spermatophyta</taxon>
        <taxon>Magnoliopsida</taxon>
        <taxon>eudicotyledons</taxon>
        <taxon>Gunneridae</taxon>
        <taxon>Pentapetalae</taxon>
        <taxon>rosids</taxon>
        <taxon>malvids</taxon>
        <taxon>Sapindales</taxon>
        <taxon>Anacardiaceae</taxon>
        <taxon>Pistacia</taxon>
    </lineage>
</organism>
<evidence type="ECO:0000313" key="2">
    <source>
        <dbReference type="Proteomes" id="UP001164250"/>
    </source>
</evidence>
<sequence>MNSISVSNRENSEKHTSPYSCLYCKKVFPNHRALGGHLKTHTTEFKSRWRRQPPGHSGISIGLPSTNPNPLSNNQSGNSSGGAGNDSSCSNKVIPMHASKFSESSPKKIKTLFILSPNLSSGCGLNEIHLLNCLLSTAFAPSGSTAATGVPLDPSLCLGMPGVRQFGTGEDRTPRDGMTFLHGDALQNFEHNLSKPSFPASTVANPHSGLDLNQSPGFKDTSAVGSFIMDPYPCLGHDEGCRNKMKNLFTCEEGKRQYSVDSLGNTDLVKSSKRPKIVSNLPVETEKFQNKEPLLFKDVEKPFTALGISINAEPEVPADLDLSLHL</sequence>
<dbReference type="Proteomes" id="UP001164250">
    <property type="component" value="Chromosome 12"/>
</dbReference>
<name>A0ACC1A436_9ROSI</name>